<dbReference type="PANTHER" id="PTHR43415">
    <property type="entry name" value="SPERMIDINE N(1)-ACETYLTRANSFERASE"/>
    <property type="match status" value="1"/>
</dbReference>
<gene>
    <name evidence="2" type="ORF">U732_4006</name>
</gene>
<reference evidence="2 3" key="1">
    <citation type="journal article" date="2015" name="Infect. Genet. Evol.">
        <title>Genomic sequences of six botulinum neurotoxin-producing strains representing three clostridial species illustrate the mobility and diversity of botulinum neurotoxin genes.</title>
        <authorList>
            <person name="Smith T.J."/>
            <person name="Hill K.K."/>
            <person name="Xie G."/>
            <person name="Foley B.T."/>
            <person name="Williamson C.H."/>
            <person name="Foster J.T."/>
            <person name="Johnson S.L."/>
            <person name="Chertkov O."/>
            <person name="Teshima H."/>
            <person name="Gibbons H.S."/>
            <person name="Johnsky L.A."/>
            <person name="Karavis M.A."/>
            <person name="Smith L.A."/>
        </authorList>
    </citation>
    <scope>NUCLEOTIDE SEQUENCE [LARGE SCALE GENOMIC DNA]</scope>
    <source>
        <strain evidence="2 3">CDC 2741</strain>
    </source>
</reference>
<dbReference type="AlphaFoldDB" id="A0A0C1R3V0"/>
<dbReference type="Gene3D" id="3.40.630.30">
    <property type="match status" value="1"/>
</dbReference>
<organism evidence="2 3">
    <name type="scientific">Clostridium argentinense CDC 2741</name>
    <dbReference type="NCBI Taxonomy" id="1418104"/>
    <lineage>
        <taxon>Bacteria</taxon>
        <taxon>Bacillati</taxon>
        <taxon>Bacillota</taxon>
        <taxon>Clostridia</taxon>
        <taxon>Eubacteriales</taxon>
        <taxon>Clostridiaceae</taxon>
        <taxon>Clostridium</taxon>
    </lineage>
</organism>
<dbReference type="Proteomes" id="UP000031366">
    <property type="component" value="Unassembled WGS sequence"/>
</dbReference>
<protein>
    <submittedName>
        <fullName evidence="2">Acetyltransferase family protein</fullName>
    </submittedName>
</protein>
<dbReference type="EMBL" id="AYSO01000011">
    <property type="protein sequence ID" value="KIE48242.1"/>
    <property type="molecule type" value="Genomic_DNA"/>
</dbReference>
<dbReference type="STRING" id="29341.RSJ17_09870"/>
<proteinExistence type="predicted"/>
<keyword evidence="2" id="KW-0808">Transferase</keyword>
<dbReference type="InterPro" id="IPR000182">
    <property type="entry name" value="GNAT_dom"/>
</dbReference>
<dbReference type="RefSeq" id="WP_052267887.1">
    <property type="nucleotide sequence ID" value="NZ_AYSO01000011.1"/>
</dbReference>
<name>A0A0C1R3V0_9CLOT</name>
<accession>A0A0C1R3V0</accession>
<dbReference type="SUPFAM" id="SSF55729">
    <property type="entry name" value="Acyl-CoA N-acyltransferases (Nat)"/>
    <property type="match status" value="1"/>
</dbReference>
<dbReference type="GO" id="GO:0016747">
    <property type="term" value="F:acyltransferase activity, transferring groups other than amino-acyl groups"/>
    <property type="evidence" value="ECO:0007669"/>
    <property type="project" value="InterPro"/>
</dbReference>
<keyword evidence="3" id="KW-1185">Reference proteome</keyword>
<sequence length="206" mass="24318">MGRGGYGDTVIVKGEDIMSYNFWKGERIGLRAVELKDAENYYKWFYDYDCEADRYCDEIHFPRNCEAMNDMVERKSKAAPENDEFTWIIENSDGIAVENISTINCNSRIGTFGYGLGISREYWGKGYAKEAIKIILRYYFRELRYQKATVYVYSFNERSMKLHEALGFKKEGVIRRRIYTNGNYYDEVIYGMTSEEFDEIDKKLDL</sequence>
<evidence type="ECO:0000313" key="2">
    <source>
        <dbReference type="EMBL" id="KIE48242.1"/>
    </source>
</evidence>
<feature type="domain" description="N-acetyltransferase" evidence="1">
    <location>
        <begin position="28"/>
        <end position="195"/>
    </location>
</feature>
<dbReference type="PANTHER" id="PTHR43415:SF5">
    <property type="entry name" value="ACETYLTRANSFERASE"/>
    <property type="match status" value="1"/>
</dbReference>
<comment type="caution">
    <text evidence="2">The sequence shown here is derived from an EMBL/GenBank/DDBJ whole genome shotgun (WGS) entry which is preliminary data.</text>
</comment>
<dbReference type="PROSITE" id="PS51186">
    <property type="entry name" value="GNAT"/>
    <property type="match status" value="1"/>
</dbReference>
<evidence type="ECO:0000313" key="3">
    <source>
        <dbReference type="Proteomes" id="UP000031366"/>
    </source>
</evidence>
<dbReference type="InterPro" id="IPR016181">
    <property type="entry name" value="Acyl_CoA_acyltransferase"/>
</dbReference>
<dbReference type="Pfam" id="PF13302">
    <property type="entry name" value="Acetyltransf_3"/>
    <property type="match status" value="1"/>
</dbReference>
<evidence type="ECO:0000259" key="1">
    <source>
        <dbReference type="PROSITE" id="PS51186"/>
    </source>
</evidence>